<name>A0A1Y6CS48_9GAMM</name>
<sequence>MKTQLLCATALITQVFAASIAQADATTPAHVQKAALYVGQVAPNHNVYGSPAQLAYDNANVLHATTRCGSFTALLFKNTYAAVTDAALIALTGSNSPYADEWYNAIKNQVSDPISGLALVKRSTVGDLQAGDILSSIYTTSGDTGHAMTVAEVVKWQENIAPPHPIPGVAAVNKYRVKVYDSTKSVHGGYASNPYPDSRYQTQTANNGAVVNDDGIGYGSIVIYEDVADGRAVAWAWNVSPTTDSFYYAVEKPEGSTYDYRPIQMGVMTGL</sequence>
<accession>A0A1Y6CS48</accession>
<dbReference type="EMBL" id="FXAM01000001">
    <property type="protein sequence ID" value="SMF93448.1"/>
    <property type="molecule type" value="Genomic_DNA"/>
</dbReference>
<dbReference type="OrthoDB" id="324838at2"/>
<proteinExistence type="predicted"/>
<gene>
    <name evidence="2" type="ORF">SAMN02949497_0729</name>
</gene>
<evidence type="ECO:0008006" key="4">
    <source>
        <dbReference type="Google" id="ProtNLM"/>
    </source>
</evidence>
<reference evidence="2 3" key="1">
    <citation type="submission" date="2016-12" db="EMBL/GenBank/DDBJ databases">
        <authorList>
            <person name="Song W.-J."/>
            <person name="Kurnit D.M."/>
        </authorList>
    </citation>
    <scope>NUCLEOTIDE SEQUENCE [LARGE SCALE GENOMIC DNA]</scope>
    <source>
        <strain evidence="2 3">175</strain>
    </source>
</reference>
<dbReference type="AlphaFoldDB" id="A0A1Y6CS48"/>
<feature type="signal peptide" evidence="1">
    <location>
        <begin position="1"/>
        <end position="23"/>
    </location>
</feature>
<dbReference type="Proteomes" id="UP000192923">
    <property type="component" value="Unassembled WGS sequence"/>
</dbReference>
<organism evidence="2 3">
    <name type="scientific">Methylomagnum ishizawai</name>
    <dbReference type="NCBI Taxonomy" id="1760988"/>
    <lineage>
        <taxon>Bacteria</taxon>
        <taxon>Pseudomonadati</taxon>
        <taxon>Pseudomonadota</taxon>
        <taxon>Gammaproteobacteria</taxon>
        <taxon>Methylococcales</taxon>
        <taxon>Methylococcaceae</taxon>
        <taxon>Methylomagnum</taxon>
    </lineage>
</organism>
<evidence type="ECO:0000256" key="1">
    <source>
        <dbReference type="SAM" id="SignalP"/>
    </source>
</evidence>
<feature type="chain" id="PRO_5013300488" description="CHAP domain-containing protein" evidence="1">
    <location>
        <begin position="24"/>
        <end position="271"/>
    </location>
</feature>
<keyword evidence="3" id="KW-1185">Reference proteome</keyword>
<dbReference type="RefSeq" id="WP_085210035.1">
    <property type="nucleotide sequence ID" value="NZ_FXAM01000001.1"/>
</dbReference>
<keyword evidence="1" id="KW-0732">Signal</keyword>
<evidence type="ECO:0000313" key="2">
    <source>
        <dbReference type="EMBL" id="SMF93448.1"/>
    </source>
</evidence>
<evidence type="ECO:0000313" key="3">
    <source>
        <dbReference type="Proteomes" id="UP000192923"/>
    </source>
</evidence>
<protein>
    <recommendedName>
        <fullName evidence="4">CHAP domain-containing protein</fullName>
    </recommendedName>
</protein>